<dbReference type="AlphaFoldDB" id="A0AAE0H562"/>
<sequence>MSSPATTQAPNPLGATATPHQGHHPIFDLPLELLFMVASHLGNGSYLAFSLTSRGMHRILFEPLYTRDEDEVAATTTSTPSTTTTTTTTITSPSSNGETSAAPTTIPKTPTGTVPNRDESICADFFDCELQPHPRITNLHRAFYHGVTQRLRRPMELAEALGCQRPHLSFVVEDLWVMLPLYEAAADCDVGFTYFLLRRYAPLLRYSLGTGRMLHDVLLRALHARRQGGPCYWGVIYPLLDAVDHRHPFHHDFDDRLLKVMMRWGVPPCSDHGGSPSCGSCFLDLVEMAVSKRLVRFGGVSKDRLERWIDRLPAHLQNRVYDMLWKVRCSPLRWKTGNSQVGGSESEHSETNSSDSEGSQEHVED</sequence>
<feature type="compositionally biased region" description="Polar residues" evidence="1">
    <location>
        <begin position="96"/>
        <end position="113"/>
    </location>
</feature>
<evidence type="ECO:0000313" key="3">
    <source>
        <dbReference type="EMBL" id="KAK3290122.1"/>
    </source>
</evidence>
<evidence type="ECO:0000259" key="2">
    <source>
        <dbReference type="Pfam" id="PF00646"/>
    </source>
</evidence>
<feature type="region of interest" description="Disordered" evidence="1">
    <location>
        <begin position="70"/>
        <end position="113"/>
    </location>
</feature>
<dbReference type="SUPFAM" id="SSF81383">
    <property type="entry name" value="F-box domain"/>
    <property type="match status" value="1"/>
</dbReference>
<reference evidence="3" key="2">
    <citation type="submission" date="2023-06" db="EMBL/GenBank/DDBJ databases">
        <authorList>
            <consortium name="Lawrence Berkeley National Laboratory"/>
            <person name="Haridas S."/>
            <person name="Hensen N."/>
            <person name="Bonometti L."/>
            <person name="Westerberg I."/>
            <person name="Brannstrom I.O."/>
            <person name="Guillou S."/>
            <person name="Cros-Aarteil S."/>
            <person name="Calhoun S."/>
            <person name="Kuo A."/>
            <person name="Mondo S."/>
            <person name="Pangilinan J."/>
            <person name="Riley R."/>
            <person name="Labutti K."/>
            <person name="Andreopoulos B."/>
            <person name="Lipzen A."/>
            <person name="Chen C."/>
            <person name="Yanf M."/>
            <person name="Daum C."/>
            <person name="Ng V."/>
            <person name="Clum A."/>
            <person name="Steindorff A."/>
            <person name="Ohm R."/>
            <person name="Martin F."/>
            <person name="Silar P."/>
            <person name="Natvig D."/>
            <person name="Lalanne C."/>
            <person name="Gautier V."/>
            <person name="Ament-Velasquez S.L."/>
            <person name="Kruys A."/>
            <person name="Hutchinson M.I."/>
            <person name="Powell A.J."/>
            <person name="Barry K."/>
            <person name="Miller A.N."/>
            <person name="Grigoriev I.V."/>
            <person name="Debuchy R."/>
            <person name="Gladieux P."/>
            <person name="Thoren M.H."/>
            <person name="Johannesson H."/>
        </authorList>
    </citation>
    <scope>NUCLEOTIDE SEQUENCE</scope>
    <source>
        <strain evidence="3">CBS 168.71</strain>
    </source>
</reference>
<dbReference type="RefSeq" id="XP_062653636.1">
    <property type="nucleotide sequence ID" value="XM_062806999.1"/>
</dbReference>
<organism evidence="3 4">
    <name type="scientific">Chaetomium fimeti</name>
    <dbReference type="NCBI Taxonomy" id="1854472"/>
    <lineage>
        <taxon>Eukaryota</taxon>
        <taxon>Fungi</taxon>
        <taxon>Dikarya</taxon>
        <taxon>Ascomycota</taxon>
        <taxon>Pezizomycotina</taxon>
        <taxon>Sordariomycetes</taxon>
        <taxon>Sordariomycetidae</taxon>
        <taxon>Sordariales</taxon>
        <taxon>Chaetomiaceae</taxon>
        <taxon>Chaetomium</taxon>
    </lineage>
</organism>
<dbReference type="Proteomes" id="UP001278766">
    <property type="component" value="Unassembled WGS sequence"/>
</dbReference>
<keyword evidence="4" id="KW-1185">Reference proteome</keyword>
<dbReference type="InterPro" id="IPR036047">
    <property type="entry name" value="F-box-like_dom_sf"/>
</dbReference>
<dbReference type="InterPro" id="IPR001810">
    <property type="entry name" value="F-box_dom"/>
</dbReference>
<evidence type="ECO:0000256" key="1">
    <source>
        <dbReference type="SAM" id="MobiDB-lite"/>
    </source>
</evidence>
<feature type="region of interest" description="Disordered" evidence="1">
    <location>
        <begin position="337"/>
        <end position="365"/>
    </location>
</feature>
<comment type="caution">
    <text evidence="3">The sequence shown here is derived from an EMBL/GenBank/DDBJ whole genome shotgun (WGS) entry which is preliminary data.</text>
</comment>
<dbReference type="Pfam" id="PF00646">
    <property type="entry name" value="F-box"/>
    <property type="match status" value="1"/>
</dbReference>
<reference evidence="3" key="1">
    <citation type="journal article" date="2023" name="Mol. Phylogenet. Evol.">
        <title>Genome-scale phylogeny and comparative genomics of the fungal order Sordariales.</title>
        <authorList>
            <person name="Hensen N."/>
            <person name="Bonometti L."/>
            <person name="Westerberg I."/>
            <person name="Brannstrom I.O."/>
            <person name="Guillou S."/>
            <person name="Cros-Aarteil S."/>
            <person name="Calhoun S."/>
            <person name="Haridas S."/>
            <person name="Kuo A."/>
            <person name="Mondo S."/>
            <person name="Pangilinan J."/>
            <person name="Riley R."/>
            <person name="LaButti K."/>
            <person name="Andreopoulos B."/>
            <person name="Lipzen A."/>
            <person name="Chen C."/>
            <person name="Yan M."/>
            <person name="Daum C."/>
            <person name="Ng V."/>
            <person name="Clum A."/>
            <person name="Steindorff A."/>
            <person name="Ohm R.A."/>
            <person name="Martin F."/>
            <person name="Silar P."/>
            <person name="Natvig D.O."/>
            <person name="Lalanne C."/>
            <person name="Gautier V."/>
            <person name="Ament-Velasquez S.L."/>
            <person name="Kruys A."/>
            <person name="Hutchinson M.I."/>
            <person name="Powell A.J."/>
            <person name="Barry K."/>
            <person name="Miller A.N."/>
            <person name="Grigoriev I.V."/>
            <person name="Debuchy R."/>
            <person name="Gladieux P."/>
            <person name="Hiltunen Thoren M."/>
            <person name="Johannesson H."/>
        </authorList>
    </citation>
    <scope>NUCLEOTIDE SEQUENCE</scope>
    <source>
        <strain evidence="3">CBS 168.71</strain>
    </source>
</reference>
<dbReference type="GeneID" id="87843947"/>
<proteinExistence type="predicted"/>
<name>A0AAE0H562_9PEZI</name>
<evidence type="ECO:0000313" key="4">
    <source>
        <dbReference type="Proteomes" id="UP001278766"/>
    </source>
</evidence>
<protein>
    <recommendedName>
        <fullName evidence="2">F-box domain-containing protein</fullName>
    </recommendedName>
</protein>
<dbReference type="EMBL" id="JAUEPN010000015">
    <property type="protein sequence ID" value="KAK3290122.1"/>
    <property type="molecule type" value="Genomic_DNA"/>
</dbReference>
<accession>A0AAE0H562</accession>
<gene>
    <name evidence="3" type="ORF">B0H64DRAFT_447426</name>
</gene>
<feature type="compositionally biased region" description="Low complexity" evidence="1">
    <location>
        <begin position="75"/>
        <end position="95"/>
    </location>
</feature>
<feature type="domain" description="F-box" evidence="2">
    <location>
        <begin position="26"/>
        <end position="59"/>
    </location>
</feature>